<reference evidence="3" key="1">
    <citation type="submission" date="2020-05" db="EMBL/GenBank/DDBJ databases">
        <authorList>
            <person name="Chiriac C."/>
            <person name="Salcher M."/>
            <person name="Ghai R."/>
            <person name="Kavagutti S V."/>
        </authorList>
    </citation>
    <scope>NUCLEOTIDE SEQUENCE</scope>
</reference>
<name>A0A6J7PDT2_9ZZZZ</name>
<dbReference type="Gene3D" id="3.40.50.10540">
    <property type="entry name" value="Crotonobetainyl-coa:carnitine coa-transferase, domain 1"/>
    <property type="match status" value="1"/>
</dbReference>
<organism evidence="3">
    <name type="scientific">freshwater metagenome</name>
    <dbReference type="NCBI Taxonomy" id="449393"/>
    <lineage>
        <taxon>unclassified sequences</taxon>
        <taxon>metagenomes</taxon>
        <taxon>ecological metagenomes</taxon>
    </lineage>
</organism>
<keyword evidence="1" id="KW-0808">Transferase</keyword>
<dbReference type="InterPro" id="IPR003673">
    <property type="entry name" value="CoA-Trfase_fam_III"/>
</dbReference>
<dbReference type="InterPro" id="IPR050483">
    <property type="entry name" value="CoA-transferase_III_domain"/>
</dbReference>
<dbReference type="AlphaFoldDB" id="A0A6J7PDT2"/>
<evidence type="ECO:0000256" key="1">
    <source>
        <dbReference type="ARBA" id="ARBA00022679"/>
    </source>
</evidence>
<dbReference type="Gene3D" id="3.30.1540.10">
    <property type="entry name" value="formyl-coa transferase, domain 3"/>
    <property type="match status" value="1"/>
</dbReference>
<evidence type="ECO:0000256" key="2">
    <source>
        <dbReference type="SAM" id="MobiDB-lite"/>
    </source>
</evidence>
<gene>
    <name evidence="3" type="ORF">UFOPK3992_00577</name>
</gene>
<dbReference type="InterPro" id="IPR023606">
    <property type="entry name" value="CoA-Trfase_III_dom_1_sf"/>
</dbReference>
<sequence>MSVLQTAGDGQRPTPPSGPLDGLLVADFSRVLAGPYCTMTLADLGAEVIKVESPSGDDTRSWAPPMSADGVATYYLGVNRNKRSIILDLANPDDLTDAHELARRADVVVENFRPGGMAKFGLDYESVARVNPGVVYASISGFGSGAGADIPGYDLVVQAMSGLMSLTGDADGSPYRAGVALFDVMSGMNSAIGILAAVRHRERTGEGQHVEVNLMSTALAAMANHATAFAVSGEVATRMGNAHQSVFPYEPLPTADGELVVIAANNSQFQRLCEVLGTGASDGLGDISADPRFATNTLRVAHRDELRPLLVDRLLTRTRQEWFDALLAAGLPSAPINGIDEGIAFAERIGLDPMVQVADASGSAVSIRSPLRLSATPPDYRRPPPTLGQHSDEVRAWLRTPLDPPMSGATP</sequence>
<dbReference type="GO" id="GO:0008410">
    <property type="term" value="F:CoA-transferase activity"/>
    <property type="evidence" value="ECO:0007669"/>
    <property type="project" value="TreeGrafter"/>
</dbReference>
<dbReference type="Pfam" id="PF02515">
    <property type="entry name" value="CoA_transf_3"/>
    <property type="match status" value="1"/>
</dbReference>
<protein>
    <submittedName>
        <fullName evidence="3">Unannotated protein</fullName>
    </submittedName>
</protein>
<accession>A0A6J7PDT2</accession>
<dbReference type="PANTHER" id="PTHR48207">
    <property type="entry name" value="SUCCINATE--HYDROXYMETHYLGLUTARATE COA-TRANSFERASE"/>
    <property type="match status" value="1"/>
</dbReference>
<feature type="region of interest" description="Disordered" evidence="2">
    <location>
        <begin position="373"/>
        <end position="411"/>
    </location>
</feature>
<dbReference type="InterPro" id="IPR044855">
    <property type="entry name" value="CoA-Trfase_III_dom3_sf"/>
</dbReference>
<dbReference type="SUPFAM" id="SSF89796">
    <property type="entry name" value="CoA-transferase family III (CaiB/BaiF)"/>
    <property type="match status" value="1"/>
</dbReference>
<proteinExistence type="predicted"/>
<dbReference type="EMBL" id="CAFBOZ010000063">
    <property type="protein sequence ID" value="CAB5000044.1"/>
    <property type="molecule type" value="Genomic_DNA"/>
</dbReference>
<dbReference type="PANTHER" id="PTHR48207:SF3">
    <property type="entry name" value="SUCCINATE--HYDROXYMETHYLGLUTARATE COA-TRANSFERASE"/>
    <property type="match status" value="1"/>
</dbReference>
<evidence type="ECO:0000313" key="3">
    <source>
        <dbReference type="EMBL" id="CAB5000044.1"/>
    </source>
</evidence>
<feature type="region of interest" description="Disordered" evidence="2">
    <location>
        <begin position="1"/>
        <end position="20"/>
    </location>
</feature>